<dbReference type="InterPro" id="IPR001005">
    <property type="entry name" value="SANT/Myb"/>
</dbReference>
<dbReference type="AlphaFoldDB" id="A0ABD1BT84"/>
<reference evidence="3 4" key="1">
    <citation type="submission" date="2024-04" db="EMBL/GenBank/DDBJ databases">
        <title>Genome assembly C_amara_ONT_v2.</title>
        <authorList>
            <person name="Yant L."/>
            <person name="Moore C."/>
            <person name="Slenker M."/>
        </authorList>
    </citation>
    <scope>NUCLEOTIDE SEQUENCE [LARGE SCALE GENOMIC DNA]</scope>
    <source>
        <tissue evidence="3">Leaf</tissue>
    </source>
</reference>
<dbReference type="PROSITE" id="PS50090">
    <property type="entry name" value="MYB_LIKE"/>
    <property type="match status" value="1"/>
</dbReference>
<dbReference type="PANTHER" id="PTHR45023">
    <property type="match status" value="1"/>
</dbReference>
<keyword evidence="4" id="KW-1185">Reference proteome</keyword>
<dbReference type="PANTHER" id="PTHR45023:SF4">
    <property type="entry name" value="GLYCINE-RICH PROTEIN-RELATED"/>
    <property type="match status" value="1"/>
</dbReference>
<feature type="region of interest" description="Disordered" evidence="1">
    <location>
        <begin position="25"/>
        <end position="59"/>
    </location>
</feature>
<evidence type="ECO:0000256" key="1">
    <source>
        <dbReference type="SAM" id="MobiDB-lite"/>
    </source>
</evidence>
<gene>
    <name evidence="3" type="ORF">V5N11_005977</name>
</gene>
<evidence type="ECO:0000259" key="2">
    <source>
        <dbReference type="PROSITE" id="PS50090"/>
    </source>
</evidence>
<sequence>MDSSNLFSQHSSFLNLLNSQQESHTLETNPFDNDPVFSSPLCTDPSVDGNKPKERRERRKWSHTEDLVLISAWLNTSKDAVVSNEQKSNTFWARIAAYYAASPKLQGLEKRDSIHCKQWWQKINDVVCKFVGSYEAATKEKSSGQNEDDVMKMAYKIFNNNYGLKFTLEHAWRELRYDQKWCASSSTKDNRPPKRRKCDENSAQSSTSVPVSLEEDQPRPIGVKASKANSKRSGSVGEEGKAVLEFQSMWEIKQKDNAMKDRLCNKKLLDSLLTKTEPLTEIELALKNKLISGMLSN</sequence>
<dbReference type="EMBL" id="JBANAX010000155">
    <property type="protein sequence ID" value="KAL1220351.1"/>
    <property type="molecule type" value="Genomic_DNA"/>
</dbReference>
<dbReference type="Proteomes" id="UP001558713">
    <property type="component" value="Unassembled WGS sequence"/>
</dbReference>
<protein>
    <submittedName>
        <fullName evidence="3">Glutathione S-transferase T3</fullName>
    </submittedName>
</protein>
<proteinExistence type="predicted"/>
<name>A0ABD1BT84_CARAN</name>
<feature type="region of interest" description="Disordered" evidence="1">
    <location>
        <begin position="184"/>
        <end position="238"/>
    </location>
</feature>
<accession>A0ABD1BT84</accession>
<feature type="compositionally biased region" description="Basic and acidic residues" evidence="1">
    <location>
        <begin position="188"/>
        <end position="200"/>
    </location>
</feature>
<organism evidence="3 4">
    <name type="scientific">Cardamine amara subsp. amara</name>
    <dbReference type="NCBI Taxonomy" id="228776"/>
    <lineage>
        <taxon>Eukaryota</taxon>
        <taxon>Viridiplantae</taxon>
        <taxon>Streptophyta</taxon>
        <taxon>Embryophyta</taxon>
        <taxon>Tracheophyta</taxon>
        <taxon>Spermatophyta</taxon>
        <taxon>Magnoliopsida</taxon>
        <taxon>eudicotyledons</taxon>
        <taxon>Gunneridae</taxon>
        <taxon>Pentapetalae</taxon>
        <taxon>rosids</taxon>
        <taxon>malvids</taxon>
        <taxon>Brassicales</taxon>
        <taxon>Brassicaceae</taxon>
        <taxon>Cardamineae</taxon>
        <taxon>Cardamine</taxon>
    </lineage>
</organism>
<feature type="compositionally biased region" description="Polar residues" evidence="1">
    <location>
        <begin position="201"/>
        <end position="210"/>
    </location>
</feature>
<evidence type="ECO:0000313" key="4">
    <source>
        <dbReference type="Proteomes" id="UP001558713"/>
    </source>
</evidence>
<comment type="caution">
    <text evidence="3">The sequence shown here is derived from an EMBL/GenBank/DDBJ whole genome shotgun (WGS) entry which is preliminary data.</text>
</comment>
<feature type="domain" description="Myb-like" evidence="2">
    <location>
        <begin position="53"/>
        <end position="124"/>
    </location>
</feature>
<evidence type="ECO:0000313" key="3">
    <source>
        <dbReference type="EMBL" id="KAL1220351.1"/>
    </source>
</evidence>